<dbReference type="PROSITE" id="PS51354">
    <property type="entry name" value="GLUTAREDOXIN_2"/>
    <property type="match status" value="1"/>
</dbReference>
<organism evidence="2 3">
    <name type="scientific">Cryptosporangium minutisporangium</name>
    <dbReference type="NCBI Taxonomy" id="113569"/>
    <lineage>
        <taxon>Bacteria</taxon>
        <taxon>Bacillati</taxon>
        <taxon>Actinomycetota</taxon>
        <taxon>Actinomycetes</taxon>
        <taxon>Cryptosporangiales</taxon>
        <taxon>Cryptosporangiaceae</taxon>
        <taxon>Cryptosporangium</taxon>
    </lineage>
</organism>
<protein>
    <submittedName>
        <fullName evidence="2">Glutaredoxin domain-containing protein</fullName>
    </submittedName>
</protein>
<dbReference type="Gene3D" id="3.40.30.10">
    <property type="entry name" value="Glutaredoxin"/>
    <property type="match status" value="1"/>
</dbReference>
<proteinExistence type="predicted"/>
<evidence type="ECO:0000259" key="1">
    <source>
        <dbReference type="Pfam" id="PF00462"/>
    </source>
</evidence>
<sequence>MRNWRSPALLAAGGVLGAAALFAGGSPVFAVILLLWFLGWAWASTPLLVRSSVTAAEAQARSAEDGRPIVYWRPGCPFCLRMRLGLLPVGRRVHWVNIWSDPEGAAAVRAVADGNETVPTVIAAGAAHVNPAPSAVRGWARSGA</sequence>
<accession>A0ABP6T153</accession>
<gene>
    <name evidence="2" type="ORF">GCM10020369_38240</name>
</gene>
<dbReference type="Pfam" id="PF00462">
    <property type="entry name" value="Glutaredoxin"/>
    <property type="match status" value="1"/>
</dbReference>
<dbReference type="InterPro" id="IPR002109">
    <property type="entry name" value="Glutaredoxin"/>
</dbReference>
<feature type="domain" description="Glutaredoxin" evidence="1">
    <location>
        <begin position="70"/>
        <end position="125"/>
    </location>
</feature>
<dbReference type="EMBL" id="BAAAYN010000024">
    <property type="protein sequence ID" value="GAA3389168.1"/>
    <property type="molecule type" value="Genomic_DNA"/>
</dbReference>
<evidence type="ECO:0000313" key="2">
    <source>
        <dbReference type="EMBL" id="GAA3389168.1"/>
    </source>
</evidence>
<dbReference type="RefSeq" id="WP_345729506.1">
    <property type="nucleotide sequence ID" value="NZ_BAAAYN010000024.1"/>
</dbReference>
<dbReference type="SUPFAM" id="SSF52833">
    <property type="entry name" value="Thioredoxin-like"/>
    <property type="match status" value="1"/>
</dbReference>
<dbReference type="Proteomes" id="UP001501676">
    <property type="component" value="Unassembled WGS sequence"/>
</dbReference>
<dbReference type="InterPro" id="IPR036249">
    <property type="entry name" value="Thioredoxin-like_sf"/>
</dbReference>
<evidence type="ECO:0000313" key="3">
    <source>
        <dbReference type="Proteomes" id="UP001501676"/>
    </source>
</evidence>
<comment type="caution">
    <text evidence="2">The sequence shown here is derived from an EMBL/GenBank/DDBJ whole genome shotgun (WGS) entry which is preliminary data.</text>
</comment>
<reference evidence="3" key="1">
    <citation type="journal article" date="2019" name="Int. J. Syst. Evol. Microbiol.">
        <title>The Global Catalogue of Microorganisms (GCM) 10K type strain sequencing project: providing services to taxonomists for standard genome sequencing and annotation.</title>
        <authorList>
            <consortium name="The Broad Institute Genomics Platform"/>
            <consortium name="The Broad Institute Genome Sequencing Center for Infectious Disease"/>
            <person name="Wu L."/>
            <person name="Ma J."/>
        </authorList>
    </citation>
    <scope>NUCLEOTIDE SEQUENCE [LARGE SCALE GENOMIC DNA]</scope>
    <source>
        <strain evidence="3">JCM 9458</strain>
    </source>
</reference>
<name>A0ABP6T153_9ACTN</name>
<keyword evidence="3" id="KW-1185">Reference proteome</keyword>